<dbReference type="Pfam" id="PF00326">
    <property type="entry name" value="Peptidase_S9"/>
    <property type="match status" value="1"/>
</dbReference>
<comment type="subcellular location">
    <subcellularLocation>
        <location evidence="1">Periplasm</location>
    </subcellularLocation>
</comment>
<dbReference type="InterPro" id="IPR002470">
    <property type="entry name" value="Peptidase_S9A"/>
</dbReference>
<reference evidence="12 13" key="1">
    <citation type="submission" date="2016-10" db="EMBL/GenBank/DDBJ databases">
        <authorList>
            <person name="de Groot N.N."/>
        </authorList>
    </citation>
    <scope>NUCLEOTIDE SEQUENCE [LARGE SCALE GENOMIC DNA]</scope>
    <source>
        <strain evidence="12 13">DSM 23581</strain>
    </source>
</reference>
<dbReference type="PANTHER" id="PTHR11757:SF19">
    <property type="entry name" value="PROLYL ENDOPEPTIDASE-LIKE"/>
    <property type="match status" value="1"/>
</dbReference>
<dbReference type="STRING" id="908615.SAMN05421540_103161"/>
<dbReference type="FunFam" id="3.40.50.1820:FF:000005">
    <property type="entry name" value="Prolyl endopeptidase"/>
    <property type="match status" value="1"/>
</dbReference>
<dbReference type="GO" id="GO:0042597">
    <property type="term" value="C:periplasmic space"/>
    <property type="evidence" value="ECO:0007669"/>
    <property type="project" value="UniProtKB-SubCell"/>
</dbReference>
<dbReference type="SUPFAM" id="SSF50993">
    <property type="entry name" value="Peptidase/esterase 'gauge' domain"/>
    <property type="match status" value="1"/>
</dbReference>
<evidence type="ECO:0000256" key="7">
    <source>
        <dbReference type="ARBA" id="ARBA00022825"/>
    </source>
</evidence>
<gene>
    <name evidence="12" type="ORF">SAMN05421540_103161</name>
</gene>
<dbReference type="InterPro" id="IPR001375">
    <property type="entry name" value="Peptidase_S9_cat"/>
</dbReference>
<dbReference type="RefSeq" id="WP_093240684.1">
    <property type="nucleotide sequence ID" value="NZ_FNQF01000003.1"/>
</dbReference>
<evidence type="ECO:0000256" key="2">
    <source>
        <dbReference type="ARBA" id="ARBA00005228"/>
    </source>
</evidence>
<protein>
    <recommendedName>
        <fullName evidence="9">Proline-specific endopeptidase</fullName>
    </recommendedName>
</protein>
<comment type="function">
    <text evidence="8">Cleaves peptide bonds on the C-terminal side of prolyl residues within peptides that are up to approximately 30 amino acids long. Has an absolute requirement for an X-Pro bond in the trans configuration immediately preceding the Pro-Y scissible bond.</text>
</comment>
<keyword evidence="7" id="KW-0720">Serine protease</keyword>
<sequence>MSIPKAKQESKILEAHGDQRHDEFYWLNQRENPEVRKYLEEENAYYKKETQHLEDFTQDLFQEMKSRIKEDDSSVPYFLDGYWYQAKFEKGKDYPIYTRRKDHIDAEEKILFDVNQMAEGFDYYKLSGISISPDNKLAAFGVDNVSRREYTIHIKDIETGEILDQKIEKTTGSSCWASDNKTLFYTRKDPQTLRSHQIYKHHLDQNNTEDELVYQEDDATFNTYVFKSKSRDFIIIGSSSTLQDEYRFISANKPNADFKIIQKRTPNLEYSVAHYEDYFYILTNKGGASNFRLMRTPIDKTEVEHWEDVISHRDDVLLEDADIFKNYLVLTERFNGLTRLRVLSWDLSEDYFVPISSETYTLGTSSNPDFETDTLRYVYSSLTTPTSVIDFNMKDQTEVVMKQSEVLDPDFKASNYIAERAWATAADGVKIPMSIVYKKGIQRDGKNPLLQYGYGSYGHTVDPYFSSTRLSLLDRGFVFVIAHIRGSEYLGRQWYEDGKLLKKKNTFSDFIAVSEYLIEHLYTSPEHLYAMGGSAGGLLVGAVMNTRPDLYHGMIAAVPFVDVVTTMLDDSIPLTTGEYDEWGNPNDAQYYHYIKSYSPYDNIKDCQYPHLLVTTGFYDSQVQYWEPAKWVARLRLQKNNTNKVYLETNMKTGHGGASGRFEALKELAKEYAFIFELAGILK</sequence>
<dbReference type="InterPro" id="IPR023302">
    <property type="entry name" value="Pept_S9A_N"/>
</dbReference>
<dbReference type="InterPro" id="IPR051543">
    <property type="entry name" value="Serine_Peptidase_S9A"/>
</dbReference>
<dbReference type="Gene3D" id="2.130.10.120">
    <property type="entry name" value="Prolyl oligopeptidase, N-terminal domain"/>
    <property type="match status" value="1"/>
</dbReference>
<proteinExistence type="inferred from homology"/>
<evidence type="ECO:0000256" key="8">
    <source>
        <dbReference type="ARBA" id="ARBA00060121"/>
    </source>
</evidence>
<dbReference type="GO" id="GO:0006508">
    <property type="term" value="P:proteolysis"/>
    <property type="evidence" value="ECO:0007669"/>
    <property type="project" value="UniProtKB-KW"/>
</dbReference>
<evidence type="ECO:0000313" key="13">
    <source>
        <dbReference type="Proteomes" id="UP000198820"/>
    </source>
</evidence>
<name>A0A1H3YIJ1_9FLAO</name>
<dbReference type="PRINTS" id="PR00862">
    <property type="entry name" value="PROLIGOPTASE"/>
</dbReference>
<organism evidence="12 13">
    <name type="scientific">Psychroflexus halocasei</name>
    <dbReference type="NCBI Taxonomy" id="908615"/>
    <lineage>
        <taxon>Bacteria</taxon>
        <taxon>Pseudomonadati</taxon>
        <taxon>Bacteroidota</taxon>
        <taxon>Flavobacteriia</taxon>
        <taxon>Flavobacteriales</taxon>
        <taxon>Flavobacteriaceae</taxon>
        <taxon>Psychroflexus</taxon>
    </lineage>
</organism>
<evidence type="ECO:0000256" key="3">
    <source>
        <dbReference type="ARBA" id="ARBA00022670"/>
    </source>
</evidence>
<keyword evidence="6" id="KW-0378">Hydrolase</keyword>
<evidence type="ECO:0000259" key="10">
    <source>
        <dbReference type="Pfam" id="PF00326"/>
    </source>
</evidence>
<dbReference type="Gene3D" id="3.40.50.1820">
    <property type="entry name" value="alpha/beta hydrolase"/>
    <property type="match status" value="1"/>
</dbReference>
<dbReference type="EMBL" id="FNQF01000003">
    <property type="protein sequence ID" value="SEA11439.1"/>
    <property type="molecule type" value="Genomic_DNA"/>
</dbReference>
<keyword evidence="3" id="KW-0645">Protease</keyword>
<evidence type="ECO:0000256" key="5">
    <source>
        <dbReference type="ARBA" id="ARBA00022764"/>
    </source>
</evidence>
<evidence type="ECO:0000256" key="1">
    <source>
        <dbReference type="ARBA" id="ARBA00004418"/>
    </source>
</evidence>
<keyword evidence="13" id="KW-1185">Reference proteome</keyword>
<dbReference type="SUPFAM" id="SSF53474">
    <property type="entry name" value="alpha/beta-Hydrolases"/>
    <property type="match status" value="1"/>
</dbReference>
<evidence type="ECO:0000256" key="9">
    <source>
        <dbReference type="ARBA" id="ARBA00081187"/>
    </source>
</evidence>
<dbReference type="PANTHER" id="PTHR11757">
    <property type="entry name" value="PROTEASE FAMILY S9A OLIGOPEPTIDASE"/>
    <property type="match status" value="1"/>
</dbReference>
<dbReference type="Proteomes" id="UP000198820">
    <property type="component" value="Unassembled WGS sequence"/>
</dbReference>
<dbReference type="InterPro" id="IPR029058">
    <property type="entry name" value="AB_hydrolase_fold"/>
</dbReference>
<dbReference type="AlphaFoldDB" id="A0A1H3YIJ1"/>
<dbReference type="Pfam" id="PF02897">
    <property type="entry name" value="Peptidase_S9_N"/>
    <property type="match status" value="1"/>
</dbReference>
<dbReference type="GO" id="GO:0004252">
    <property type="term" value="F:serine-type endopeptidase activity"/>
    <property type="evidence" value="ECO:0007669"/>
    <property type="project" value="InterPro"/>
</dbReference>
<evidence type="ECO:0000259" key="11">
    <source>
        <dbReference type="Pfam" id="PF02897"/>
    </source>
</evidence>
<comment type="similarity">
    <text evidence="2">Belongs to the peptidase S9A family.</text>
</comment>
<feature type="domain" description="Peptidase S9A N-terminal" evidence="11">
    <location>
        <begin position="6"/>
        <end position="403"/>
    </location>
</feature>
<keyword evidence="5" id="KW-0574">Periplasm</keyword>
<evidence type="ECO:0000256" key="6">
    <source>
        <dbReference type="ARBA" id="ARBA00022801"/>
    </source>
</evidence>
<keyword evidence="4" id="KW-0732">Signal</keyword>
<accession>A0A1H3YIJ1</accession>
<evidence type="ECO:0000256" key="4">
    <source>
        <dbReference type="ARBA" id="ARBA00022729"/>
    </source>
</evidence>
<evidence type="ECO:0000313" key="12">
    <source>
        <dbReference type="EMBL" id="SEA11439.1"/>
    </source>
</evidence>
<feature type="domain" description="Peptidase S9 prolyl oligopeptidase catalytic" evidence="10">
    <location>
        <begin position="464"/>
        <end position="678"/>
    </location>
</feature>